<dbReference type="Gene3D" id="2.30.320.10">
    <property type="entry name" value="YwqG-like"/>
    <property type="match status" value="1"/>
</dbReference>
<dbReference type="AlphaFoldDB" id="A0AAU7C9D3"/>
<reference evidence="1" key="1">
    <citation type="submission" date="2024-05" db="EMBL/GenBank/DDBJ databases">
        <title>Planctomycetes of the genus Singulisphaera possess chitinolytic capabilities.</title>
        <authorList>
            <person name="Ivanova A."/>
        </authorList>
    </citation>
    <scope>NUCLEOTIDE SEQUENCE</scope>
    <source>
        <strain evidence="1">Ch08T</strain>
    </source>
</reference>
<name>A0AAU7C9D3_9BACT</name>
<protein>
    <submittedName>
        <fullName evidence="1">DUF1963 domain-containing protein</fullName>
    </submittedName>
</protein>
<organism evidence="1">
    <name type="scientific">Singulisphaera sp. Ch08</name>
    <dbReference type="NCBI Taxonomy" id="3120278"/>
    <lineage>
        <taxon>Bacteria</taxon>
        <taxon>Pseudomonadati</taxon>
        <taxon>Planctomycetota</taxon>
        <taxon>Planctomycetia</taxon>
        <taxon>Isosphaerales</taxon>
        <taxon>Isosphaeraceae</taxon>
        <taxon>Singulisphaera</taxon>
    </lineage>
</organism>
<dbReference type="RefSeq" id="WP_406694372.1">
    <property type="nucleotide sequence ID" value="NZ_CP155447.1"/>
</dbReference>
<sequence>MSEPLIYHRVEFKPADPSERLRDSIGGYPYLPKGMDYPACSCGKRMNLYFQFDLREEFGLPFETGSHLAVFMCEACNDQADILYDSFYLNEAKAQTQDQLRANYWDLNGIQDEDGWNRFYRIMLIRPGGESDFLAPEEFIQPCSLEFTKEVETGTEDPDEEPFDEDDDDEPVMKEIAVEAEPGLPGTSTNPWARRCCSREFKVGGQPTWGGDTDPPNKLLCSCGAPMGFVCFVPDELLFPNDRTLVYTWEGVGTLFTGLCVYILACRAQCHPFAVYPVTQP</sequence>
<dbReference type="SUPFAM" id="SSF103032">
    <property type="entry name" value="Hypothetical protein YwqG"/>
    <property type="match status" value="1"/>
</dbReference>
<dbReference type="InterPro" id="IPR015315">
    <property type="entry name" value="DUF1963"/>
</dbReference>
<accession>A0AAU7C9D3</accession>
<dbReference type="InterPro" id="IPR035948">
    <property type="entry name" value="YwqG-like_sf"/>
</dbReference>
<dbReference type="Pfam" id="PF09234">
    <property type="entry name" value="DUF1963"/>
    <property type="match status" value="1"/>
</dbReference>
<dbReference type="EMBL" id="CP155447">
    <property type="protein sequence ID" value="XBH01629.1"/>
    <property type="molecule type" value="Genomic_DNA"/>
</dbReference>
<evidence type="ECO:0000313" key="1">
    <source>
        <dbReference type="EMBL" id="XBH01629.1"/>
    </source>
</evidence>
<proteinExistence type="predicted"/>
<gene>
    <name evidence="1" type="ORF">V5E97_25185</name>
</gene>